<dbReference type="GO" id="GO:0005737">
    <property type="term" value="C:cytoplasm"/>
    <property type="evidence" value="ECO:0007669"/>
    <property type="project" value="UniProtKB-ARBA"/>
</dbReference>
<evidence type="ECO:0000256" key="5">
    <source>
        <dbReference type="ARBA" id="ARBA00023274"/>
    </source>
</evidence>
<evidence type="ECO:0000313" key="6">
    <source>
        <dbReference type="EMBL" id="MPM57297.1"/>
    </source>
</evidence>
<keyword evidence="2" id="KW-0699">rRNA-binding</keyword>
<dbReference type="SUPFAM" id="SSF54995">
    <property type="entry name" value="Ribosomal protein S6"/>
    <property type="match status" value="1"/>
</dbReference>
<dbReference type="GO" id="GO:0006412">
    <property type="term" value="P:translation"/>
    <property type="evidence" value="ECO:0007669"/>
    <property type="project" value="InterPro"/>
</dbReference>
<dbReference type="InterPro" id="IPR014717">
    <property type="entry name" value="Transl_elong_EF1B/ribsomal_bS6"/>
</dbReference>
<dbReference type="Gene3D" id="3.30.70.60">
    <property type="match status" value="1"/>
</dbReference>
<dbReference type="HAMAP" id="MF_00360">
    <property type="entry name" value="Ribosomal_bS6"/>
    <property type="match status" value="1"/>
</dbReference>
<protein>
    <submittedName>
        <fullName evidence="6">30S ribosomal protein S6</fullName>
    </submittedName>
</protein>
<dbReference type="NCBIfam" id="TIGR00166">
    <property type="entry name" value="S6"/>
    <property type="match status" value="1"/>
</dbReference>
<keyword evidence="3" id="KW-0694">RNA-binding</keyword>
<organism evidence="6">
    <name type="scientific">bioreactor metagenome</name>
    <dbReference type="NCBI Taxonomy" id="1076179"/>
    <lineage>
        <taxon>unclassified sequences</taxon>
        <taxon>metagenomes</taxon>
        <taxon>ecological metagenomes</taxon>
    </lineage>
</organism>
<dbReference type="PANTHER" id="PTHR21011:SF1">
    <property type="entry name" value="SMALL RIBOSOMAL SUBUNIT PROTEIN BS6M"/>
    <property type="match status" value="1"/>
</dbReference>
<dbReference type="Pfam" id="PF01250">
    <property type="entry name" value="Ribosomal_S6"/>
    <property type="match status" value="1"/>
</dbReference>
<comment type="caution">
    <text evidence="6">The sequence shown here is derived from an EMBL/GenBank/DDBJ whole genome shotgun (WGS) entry which is preliminary data.</text>
</comment>
<sequence length="98" mass="11150">MEKLQSKYETVFIVNPELGDEAVTTICDKFKALIAANGTIDDVADWGKRRLAYPINDVLDGYYMVIKFTCGHDFPAELDRIFKITDGMLRSVIVKEEE</sequence>
<dbReference type="PANTHER" id="PTHR21011">
    <property type="entry name" value="MITOCHONDRIAL 28S RIBOSOMAL PROTEIN S6"/>
    <property type="match status" value="1"/>
</dbReference>
<dbReference type="EMBL" id="VSSQ01016195">
    <property type="protein sequence ID" value="MPM57297.1"/>
    <property type="molecule type" value="Genomic_DNA"/>
</dbReference>
<dbReference type="GO" id="GO:0005840">
    <property type="term" value="C:ribosome"/>
    <property type="evidence" value="ECO:0007669"/>
    <property type="project" value="UniProtKB-KW"/>
</dbReference>
<gene>
    <name evidence="6" type="primary">rpsF_28</name>
    <name evidence="6" type="ORF">SDC9_104119</name>
</gene>
<evidence type="ECO:0000256" key="2">
    <source>
        <dbReference type="ARBA" id="ARBA00022730"/>
    </source>
</evidence>
<dbReference type="InterPro" id="IPR035980">
    <property type="entry name" value="Ribosomal_bS6_sf"/>
</dbReference>
<keyword evidence="4 6" id="KW-0689">Ribosomal protein</keyword>
<evidence type="ECO:0000256" key="3">
    <source>
        <dbReference type="ARBA" id="ARBA00022884"/>
    </source>
</evidence>
<dbReference type="GO" id="GO:0070181">
    <property type="term" value="F:small ribosomal subunit rRNA binding"/>
    <property type="evidence" value="ECO:0007669"/>
    <property type="project" value="TreeGrafter"/>
</dbReference>
<name>A0A645AVX0_9ZZZZ</name>
<dbReference type="PROSITE" id="PS01048">
    <property type="entry name" value="RIBOSOMAL_S6"/>
    <property type="match status" value="1"/>
</dbReference>
<reference evidence="6" key="1">
    <citation type="submission" date="2019-08" db="EMBL/GenBank/DDBJ databases">
        <authorList>
            <person name="Kucharzyk K."/>
            <person name="Murdoch R.W."/>
            <person name="Higgins S."/>
            <person name="Loffler F."/>
        </authorList>
    </citation>
    <scope>NUCLEOTIDE SEQUENCE</scope>
</reference>
<proteinExistence type="inferred from homology"/>
<evidence type="ECO:0000256" key="4">
    <source>
        <dbReference type="ARBA" id="ARBA00022980"/>
    </source>
</evidence>
<keyword evidence="5" id="KW-0687">Ribonucleoprotein</keyword>
<dbReference type="InterPro" id="IPR000529">
    <property type="entry name" value="Ribosomal_bS6"/>
</dbReference>
<dbReference type="InterPro" id="IPR020815">
    <property type="entry name" value="Ribosomal_bS6_CS"/>
</dbReference>
<dbReference type="AlphaFoldDB" id="A0A645AVX0"/>
<evidence type="ECO:0000256" key="1">
    <source>
        <dbReference type="ARBA" id="ARBA00009512"/>
    </source>
</evidence>
<dbReference type="CDD" id="cd00473">
    <property type="entry name" value="bS6"/>
    <property type="match status" value="1"/>
</dbReference>
<dbReference type="GO" id="GO:1990904">
    <property type="term" value="C:ribonucleoprotein complex"/>
    <property type="evidence" value="ECO:0007669"/>
    <property type="project" value="UniProtKB-KW"/>
</dbReference>
<dbReference type="InterPro" id="IPR020814">
    <property type="entry name" value="Ribosomal_S6_plastid/chlpt"/>
</dbReference>
<comment type="similarity">
    <text evidence="1">Belongs to the bacterial ribosomal protein bS6 family.</text>
</comment>
<dbReference type="GO" id="GO:0003735">
    <property type="term" value="F:structural constituent of ribosome"/>
    <property type="evidence" value="ECO:0007669"/>
    <property type="project" value="InterPro"/>
</dbReference>
<accession>A0A645AVX0</accession>